<dbReference type="EMBL" id="LCTV02000001">
    <property type="protein sequence ID" value="PRQ77529.1"/>
    <property type="molecule type" value="Genomic_DNA"/>
</dbReference>
<proteinExistence type="predicted"/>
<reference evidence="1 2" key="1">
    <citation type="journal article" date="2018" name="Elife">
        <title>Functional genomics of lipid metabolism in the oleaginous yeast Rhodosporidium toruloides.</title>
        <authorList>
            <person name="Coradetti S.T."/>
            <person name="Pinel D."/>
            <person name="Geiselman G."/>
            <person name="Ito M."/>
            <person name="Mondo S."/>
            <person name="Reilly M.C."/>
            <person name="Cheng Y.F."/>
            <person name="Bauer S."/>
            <person name="Grigoriev I."/>
            <person name="Gladden J.M."/>
            <person name="Simmons B.A."/>
            <person name="Brem R."/>
            <person name="Arkin A.P."/>
            <person name="Skerker J.M."/>
        </authorList>
    </citation>
    <scope>NUCLEOTIDE SEQUENCE [LARGE SCALE GENOMIC DNA]</scope>
    <source>
        <strain evidence="1 2">NBRC 0880</strain>
    </source>
</reference>
<dbReference type="AlphaFoldDB" id="A0A2T0AHP9"/>
<comment type="caution">
    <text evidence="1">The sequence shown here is derived from an EMBL/GenBank/DDBJ whole genome shotgun (WGS) entry which is preliminary data.</text>
</comment>
<evidence type="ECO:0000313" key="2">
    <source>
        <dbReference type="Proteomes" id="UP000239560"/>
    </source>
</evidence>
<accession>A0A2T0AHP9</accession>
<gene>
    <name evidence="1" type="ORF">AAT19DRAFT_8597</name>
</gene>
<name>A0A2T0AHP9_RHOTO</name>
<dbReference type="Proteomes" id="UP000239560">
    <property type="component" value="Unassembled WGS sequence"/>
</dbReference>
<sequence>MRAGGCSLLSYTYLVAAHVSRIRAFFSGTSHCTATRRPTERYCRVWSTGLHSDTIIRTAELAFGLAQLFLAWLSVPAQSLSLHLSDTHVLREECPGGYFSRGGTGPACPSTPPSGYPASMLAQADAKRRLSFAAPAIHRNELWGETGSAFATRQSSFAPRSLPRNPRTS</sequence>
<protein>
    <submittedName>
        <fullName evidence="1">Uncharacterized protein</fullName>
    </submittedName>
</protein>
<organism evidence="1 2">
    <name type="scientific">Rhodotorula toruloides</name>
    <name type="common">Yeast</name>
    <name type="synonym">Rhodosporidium toruloides</name>
    <dbReference type="NCBI Taxonomy" id="5286"/>
    <lineage>
        <taxon>Eukaryota</taxon>
        <taxon>Fungi</taxon>
        <taxon>Dikarya</taxon>
        <taxon>Basidiomycota</taxon>
        <taxon>Pucciniomycotina</taxon>
        <taxon>Microbotryomycetes</taxon>
        <taxon>Sporidiobolales</taxon>
        <taxon>Sporidiobolaceae</taxon>
        <taxon>Rhodotorula</taxon>
    </lineage>
</organism>
<evidence type="ECO:0000313" key="1">
    <source>
        <dbReference type="EMBL" id="PRQ77529.1"/>
    </source>
</evidence>